<dbReference type="InterPro" id="IPR036597">
    <property type="entry name" value="Fido-like_dom_sf"/>
</dbReference>
<name>A0ABR2ZQ88_9AGAR</name>
<evidence type="ECO:0000313" key="1">
    <source>
        <dbReference type="EMBL" id="KAL0063842.1"/>
    </source>
</evidence>
<dbReference type="Proteomes" id="UP001437256">
    <property type="component" value="Unassembled WGS sequence"/>
</dbReference>
<reference evidence="1 2" key="1">
    <citation type="submission" date="2024-05" db="EMBL/GenBank/DDBJ databases">
        <title>A draft genome resource for the thread blight pathogen Marasmius tenuissimus strain MS-2.</title>
        <authorList>
            <person name="Yulfo-Soto G.E."/>
            <person name="Baruah I.K."/>
            <person name="Amoako-Attah I."/>
            <person name="Bukari Y."/>
            <person name="Meinhardt L.W."/>
            <person name="Bailey B.A."/>
            <person name="Cohen S.P."/>
        </authorList>
    </citation>
    <scope>NUCLEOTIDE SEQUENCE [LARGE SCALE GENOMIC DNA]</scope>
    <source>
        <strain evidence="1 2">MS-2</strain>
    </source>
</reference>
<dbReference type="SUPFAM" id="SSF140931">
    <property type="entry name" value="Fic-like"/>
    <property type="match status" value="1"/>
</dbReference>
<gene>
    <name evidence="1" type="ORF">AAF712_009193</name>
</gene>
<comment type="caution">
    <text evidence="1">The sequence shown here is derived from an EMBL/GenBank/DDBJ whole genome shotgun (WGS) entry which is preliminary data.</text>
</comment>
<accession>A0ABR2ZQ88</accession>
<organism evidence="1 2">
    <name type="scientific">Marasmius tenuissimus</name>
    <dbReference type="NCBI Taxonomy" id="585030"/>
    <lineage>
        <taxon>Eukaryota</taxon>
        <taxon>Fungi</taxon>
        <taxon>Dikarya</taxon>
        <taxon>Basidiomycota</taxon>
        <taxon>Agaricomycotina</taxon>
        <taxon>Agaricomycetes</taxon>
        <taxon>Agaricomycetidae</taxon>
        <taxon>Agaricales</taxon>
        <taxon>Marasmiineae</taxon>
        <taxon>Marasmiaceae</taxon>
        <taxon>Marasmius</taxon>
    </lineage>
</organism>
<dbReference type="EMBL" id="JBBXMP010000072">
    <property type="protein sequence ID" value="KAL0063842.1"/>
    <property type="molecule type" value="Genomic_DNA"/>
</dbReference>
<proteinExistence type="predicted"/>
<protein>
    <submittedName>
        <fullName evidence="1">Uncharacterized protein</fullName>
    </submittedName>
</protein>
<sequence length="345" mass="39100">MFPQLKHRIGWLRSRGTRFIGHAAKQREPLRSYQQAKQEDIPTRITKLAKFGKVKVAFDCNEQGYFTAHEVHTAATTSTTKLTLDWEHHSILRRIDVLKASKILPFGHAVDELIPESHTSRFTLRTALSEHTTALSWMITSRPHYRLLDLTTMQASELLHVDLSDLRSLYPRAPGNQVNELRNHLVACRWLSNQAKLAPGTSGISAIEISSLATLLVKDTDSEQLVRDSNTSVDGDCRSKVSTIAARSDEWKVSTSIKRFAPIEFLNIHPFTDPDVNGPVSRHLLLDHMLHQGYLPIVIVDLEREEYVQAVSRARKGNPESFVLAVIVTQLDELWAFIIDQYMGH</sequence>
<dbReference type="Gene3D" id="1.10.3290.10">
    <property type="entry name" value="Fido-like domain"/>
    <property type="match status" value="1"/>
</dbReference>
<evidence type="ECO:0000313" key="2">
    <source>
        <dbReference type="Proteomes" id="UP001437256"/>
    </source>
</evidence>
<keyword evidence="2" id="KW-1185">Reference proteome</keyword>